<evidence type="ECO:0000313" key="2">
    <source>
        <dbReference type="EMBL" id="SPJ75452.1"/>
    </source>
</evidence>
<evidence type="ECO:0000313" key="3">
    <source>
        <dbReference type="Proteomes" id="UP001187734"/>
    </source>
</evidence>
<gene>
    <name evidence="2" type="ORF">FTOL_05183</name>
</gene>
<dbReference type="EMBL" id="ONZP01000163">
    <property type="protein sequence ID" value="SPJ75452.1"/>
    <property type="molecule type" value="Genomic_DNA"/>
</dbReference>
<dbReference type="Proteomes" id="UP001187734">
    <property type="component" value="Unassembled WGS sequence"/>
</dbReference>
<accession>A0AAE8SHC8</accession>
<evidence type="ECO:0008006" key="4">
    <source>
        <dbReference type="Google" id="ProtNLM"/>
    </source>
</evidence>
<evidence type="ECO:0000256" key="1">
    <source>
        <dbReference type="SAM" id="SignalP"/>
    </source>
</evidence>
<feature type="chain" id="PRO_5042197488" description="CBM-cenC domain-containing protein" evidence="1">
    <location>
        <begin position="22"/>
        <end position="244"/>
    </location>
</feature>
<comment type="caution">
    <text evidence="2">The sequence shown here is derived from an EMBL/GenBank/DDBJ whole genome shotgun (WGS) entry which is preliminary data.</text>
</comment>
<name>A0AAE8SHC8_9HYPO</name>
<sequence length="244" mass="25518">MVSHSIFALAAVAACILQAQASPCRPTATTVASSVAEISSTVVSEPTLTSLATTLTEATTTSVFVSETISTTLAEPTTTTAVPSVCAETQVVINPGFDSSADNVIPWVGSGYRLDTDTVYSAPNALALVFENGQGSARIAQPLRNLNGKYTLSYRYIPWSGVNVGAGFACTITPKIGNQALAAVDPWEFTGWKSSTQEWSAGNENVAEAELSLSASCSGEYDQLTINIDDITLTKVCDESATQD</sequence>
<organism evidence="2 3">
    <name type="scientific">Fusarium torulosum</name>
    <dbReference type="NCBI Taxonomy" id="33205"/>
    <lineage>
        <taxon>Eukaryota</taxon>
        <taxon>Fungi</taxon>
        <taxon>Dikarya</taxon>
        <taxon>Ascomycota</taxon>
        <taxon>Pezizomycotina</taxon>
        <taxon>Sordariomycetes</taxon>
        <taxon>Hypocreomycetidae</taxon>
        <taxon>Hypocreales</taxon>
        <taxon>Nectriaceae</taxon>
        <taxon>Fusarium</taxon>
    </lineage>
</organism>
<reference evidence="2" key="1">
    <citation type="submission" date="2018-03" db="EMBL/GenBank/DDBJ databases">
        <authorList>
            <person name="Guldener U."/>
        </authorList>
    </citation>
    <scope>NUCLEOTIDE SEQUENCE</scope>
</reference>
<protein>
    <recommendedName>
        <fullName evidence="4">CBM-cenC domain-containing protein</fullName>
    </recommendedName>
</protein>
<feature type="signal peptide" evidence="1">
    <location>
        <begin position="1"/>
        <end position="21"/>
    </location>
</feature>
<keyword evidence="3" id="KW-1185">Reference proteome</keyword>
<dbReference type="AlphaFoldDB" id="A0AAE8SHC8"/>
<keyword evidence="1" id="KW-0732">Signal</keyword>
<proteinExistence type="predicted"/>